<sequence length="162" mass="16932">MVDLTLVPNPDTIRVLPPKKKKSPTFTKIPSTPPASYSPPSTTSTPKNLILRLQLPKTPPSIPPSLPTAPTGPTSAQYPINSAAAPKSQTATLHARNPSLDVCQQSCGVEDGGESVQGDERHDFERGSGGFGAGVLCDDEPRAWCEFAEGLGEGEGAEVAIS</sequence>
<dbReference type="AlphaFoldDB" id="A0A8E2E0V6"/>
<gene>
    <name evidence="2" type="ORF">K432DRAFT_466807</name>
</gene>
<organism evidence="2 3">
    <name type="scientific">Lepidopterella palustris CBS 459.81</name>
    <dbReference type="NCBI Taxonomy" id="1314670"/>
    <lineage>
        <taxon>Eukaryota</taxon>
        <taxon>Fungi</taxon>
        <taxon>Dikarya</taxon>
        <taxon>Ascomycota</taxon>
        <taxon>Pezizomycotina</taxon>
        <taxon>Dothideomycetes</taxon>
        <taxon>Pleosporomycetidae</taxon>
        <taxon>Mytilinidiales</taxon>
        <taxon>Argynnaceae</taxon>
        <taxon>Lepidopterella</taxon>
    </lineage>
</organism>
<feature type="region of interest" description="Disordered" evidence="1">
    <location>
        <begin position="1"/>
        <end position="87"/>
    </location>
</feature>
<keyword evidence="3" id="KW-1185">Reference proteome</keyword>
<name>A0A8E2E0V6_9PEZI</name>
<evidence type="ECO:0000313" key="3">
    <source>
        <dbReference type="Proteomes" id="UP000250266"/>
    </source>
</evidence>
<protein>
    <submittedName>
        <fullName evidence="2">Uncharacterized protein</fullName>
    </submittedName>
</protein>
<evidence type="ECO:0000256" key="1">
    <source>
        <dbReference type="SAM" id="MobiDB-lite"/>
    </source>
</evidence>
<feature type="region of interest" description="Disordered" evidence="1">
    <location>
        <begin position="108"/>
        <end position="133"/>
    </location>
</feature>
<proteinExistence type="predicted"/>
<accession>A0A8E2E0V6</accession>
<dbReference type="EMBL" id="KV745344">
    <property type="protein sequence ID" value="OCK75249.1"/>
    <property type="molecule type" value="Genomic_DNA"/>
</dbReference>
<dbReference type="Proteomes" id="UP000250266">
    <property type="component" value="Unassembled WGS sequence"/>
</dbReference>
<evidence type="ECO:0000313" key="2">
    <source>
        <dbReference type="EMBL" id="OCK75249.1"/>
    </source>
</evidence>
<feature type="compositionally biased region" description="Pro residues" evidence="1">
    <location>
        <begin position="57"/>
        <end position="67"/>
    </location>
</feature>
<reference evidence="2 3" key="1">
    <citation type="journal article" date="2016" name="Nat. Commun.">
        <title>Ectomycorrhizal ecology is imprinted in the genome of the dominant symbiotic fungus Cenococcum geophilum.</title>
        <authorList>
            <consortium name="DOE Joint Genome Institute"/>
            <person name="Peter M."/>
            <person name="Kohler A."/>
            <person name="Ohm R.A."/>
            <person name="Kuo A."/>
            <person name="Krutzmann J."/>
            <person name="Morin E."/>
            <person name="Arend M."/>
            <person name="Barry K.W."/>
            <person name="Binder M."/>
            <person name="Choi C."/>
            <person name="Clum A."/>
            <person name="Copeland A."/>
            <person name="Grisel N."/>
            <person name="Haridas S."/>
            <person name="Kipfer T."/>
            <person name="LaButti K."/>
            <person name="Lindquist E."/>
            <person name="Lipzen A."/>
            <person name="Maire R."/>
            <person name="Meier B."/>
            <person name="Mihaltcheva S."/>
            <person name="Molinier V."/>
            <person name="Murat C."/>
            <person name="Poggeler S."/>
            <person name="Quandt C.A."/>
            <person name="Sperisen C."/>
            <person name="Tritt A."/>
            <person name="Tisserant E."/>
            <person name="Crous P.W."/>
            <person name="Henrissat B."/>
            <person name="Nehls U."/>
            <person name="Egli S."/>
            <person name="Spatafora J.W."/>
            <person name="Grigoriev I.V."/>
            <person name="Martin F.M."/>
        </authorList>
    </citation>
    <scope>NUCLEOTIDE SEQUENCE [LARGE SCALE GENOMIC DNA]</scope>
    <source>
        <strain evidence="2 3">CBS 459.81</strain>
    </source>
</reference>